<dbReference type="PANTHER" id="PTHR23339">
    <property type="entry name" value="TYROSINE SPECIFIC PROTEIN PHOSPHATASE AND DUAL SPECIFICITY PROTEIN PHOSPHATASE"/>
    <property type="match status" value="1"/>
</dbReference>
<name>A0A7C9IML1_9BACT</name>
<dbReference type="Pfam" id="PF22785">
    <property type="entry name" value="Tc-R-P"/>
    <property type="match status" value="1"/>
</dbReference>
<gene>
    <name evidence="4" type="ORF">GTA51_14650</name>
</gene>
<dbReference type="PROSITE" id="PS00383">
    <property type="entry name" value="TYR_PHOSPHATASE_1"/>
    <property type="match status" value="1"/>
</dbReference>
<dbReference type="PROSITE" id="PS50056">
    <property type="entry name" value="TYR_PHOSPHATASE_2"/>
    <property type="match status" value="1"/>
</dbReference>
<dbReference type="InterPro" id="IPR050561">
    <property type="entry name" value="PTP"/>
</dbReference>
<evidence type="ECO:0000313" key="4">
    <source>
        <dbReference type="EMBL" id="MYL84365.1"/>
    </source>
</evidence>
<dbReference type="InterPro" id="IPR000387">
    <property type="entry name" value="Tyr_Pase_dom"/>
</dbReference>
<feature type="domain" description="Tyrosine-protein phosphatase" evidence="2">
    <location>
        <begin position="7"/>
        <end position="152"/>
    </location>
</feature>
<dbReference type="PROSITE" id="PS50054">
    <property type="entry name" value="TYR_PHOSPHATASE_DUAL"/>
    <property type="match status" value="1"/>
</dbReference>
<dbReference type="AlphaFoldDB" id="A0A7C9IML1"/>
<proteinExistence type="predicted"/>
<feature type="domain" description="Tyrosine specific protein phosphatases" evidence="3">
    <location>
        <begin position="91"/>
        <end position="131"/>
    </location>
</feature>
<dbReference type="GO" id="GO:0016787">
    <property type="term" value="F:hydrolase activity"/>
    <property type="evidence" value="ECO:0007669"/>
    <property type="project" value="UniProtKB-KW"/>
</dbReference>
<evidence type="ECO:0000313" key="5">
    <source>
        <dbReference type="Proteomes" id="UP000482487"/>
    </source>
</evidence>
<sequence>MAAANHAYTLTWVADHLAVGGAPMSQTQLDSLKDQGITAILNLCGEFCDLHEIEAAAGFEVHYLPIADEAAPDMAALEAALAWLDEAVYLGKKVLIHCRHGIGRTGTVLNAYLLRRGLGHKGAARVLRPLRAKPANFDQWRTIRRYGKTAGKLTVREPRLESGRPVNLAPFLTDYAGLIDLAREAAGSVPQCGRDTDACCRRPLWLSLIEAVALARTIDVTLPSEVRQAVIERSAEAAREMDDLTRRYGDSHELCVTAWSRLCPLAADGACLVFDNRPVACILYGTPGEATAALWEKTLEPALTDLSRQIFFALAGTMGETALPLFALPDVASGRYVSAVFQYLLAHSRR</sequence>
<reference evidence="4 5" key="1">
    <citation type="submission" date="2020-01" db="EMBL/GenBank/DDBJ databases">
        <title>Genome sequence of Desulfovibrio aerotolerans DSM 16695(T).</title>
        <authorList>
            <person name="Karnachuk O."/>
            <person name="Avakyan M."/>
            <person name="Mardanov A."/>
            <person name="Kadnikov V."/>
            <person name="Ravin N."/>
        </authorList>
    </citation>
    <scope>NUCLEOTIDE SEQUENCE [LARGE SCALE GENOMIC DNA]</scope>
    <source>
        <strain evidence="4 5">DSM 16695</strain>
    </source>
</reference>
<dbReference type="EMBL" id="WVUD01000030">
    <property type="protein sequence ID" value="MYL84365.1"/>
    <property type="molecule type" value="Genomic_DNA"/>
</dbReference>
<dbReference type="InterPro" id="IPR016130">
    <property type="entry name" value="Tyr_Pase_AS"/>
</dbReference>
<dbReference type="FunFam" id="3.90.190.10:FF:000157">
    <property type="entry name" value="Protein-tyrosine phosphatase"/>
    <property type="match status" value="1"/>
</dbReference>
<evidence type="ECO:0000259" key="3">
    <source>
        <dbReference type="PROSITE" id="PS50056"/>
    </source>
</evidence>
<keyword evidence="1" id="KW-0378">Hydrolase</keyword>
<dbReference type="Gene3D" id="3.90.190.10">
    <property type="entry name" value="Protein tyrosine phosphatase superfamily"/>
    <property type="match status" value="1"/>
</dbReference>
<evidence type="ECO:0000256" key="1">
    <source>
        <dbReference type="ARBA" id="ARBA00022801"/>
    </source>
</evidence>
<evidence type="ECO:0000259" key="2">
    <source>
        <dbReference type="PROSITE" id="PS50054"/>
    </source>
</evidence>
<dbReference type="InterPro" id="IPR020422">
    <property type="entry name" value="TYR_PHOSPHATASE_DUAL_dom"/>
</dbReference>
<keyword evidence="5" id="KW-1185">Reference proteome</keyword>
<dbReference type="OrthoDB" id="9806482at2"/>
<dbReference type="Proteomes" id="UP000482487">
    <property type="component" value="Unassembled WGS sequence"/>
</dbReference>
<accession>A0A7C9IML1</accession>
<protein>
    <submittedName>
        <fullName evidence="4">Phosphatase</fullName>
    </submittedName>
</protein>
<organism evidence="4 5">
    <name type="scientific">Solidesulfovibrio aerotolerans</name>
    <dbReference type="NCBI Taxonomy" id="295255"/>
    <lineage>
        <taxon>Bacteria</taxon>
        <taxon>Pseudomonadati</taxon>
        <taxon>Thermodesulfobacteriota</taxon>
        <taxon>Desulfovibrionia</taxon>
        <taxon>Desulfovibrionales</taxon>
        <taxon>Desulfovibrionaceae</taxon>
        <taxon>Solidesulfovibrio</taxon>
    </lineage>
</organism>
<dbReference type="InterPro" id="IPR029021">
    <property type="entry name" value="Prot-tyrosine_phosphatase-like"/>
</dbReference>
<dbReference type="SUPFAM" id="SSF52799">
    <property type="entry name" value="(Phosphotyrosine protein) phosphatases II"/>
    <property type="match status" value="1"/>
</dbReference>
<dbReference type="SMART" id="SM00195">
    <property type="entry name" value="DSPc"/>
    <property type="match status" value="1"/>
</dbReference>
<comment type="caution">
    <text evidence="4">The sequence shown here is derived from an EMBL/GenBank/DDBJ whole genome shotgun (WGS) entry which is preliminary data.</text>
</comment>
<dbReference type="RefSeq" id="WP_160962321.1">
    <property type="nucleotide sequence ID" value="NZ_WVUD01000030.1"/>
</dbReference>